<proteinExistence type="predicted"/>
<feature type="region of interest" description="Disordered" evidence="1">
    <location>
        <begin position="1"/>
        <end position="49"/>
    </location>
</feature>
<evidence type="ECO:0000313" key="2">
    <source>
        <dbReference type="EMBL" id="JAT69079.1"/>
    </source>
</evidence>
<protein>
    <submittedName>
        <fullName evidence="2">Uncharacterized protein</fullName>
    </submittedName>
</protein>
<feature type="compositionally biased region" description="Basic and acidic residues" evidence="1">
    <location>
        <begin position="8"/>
        <end position="49"/>
    </location>
</feature>
<dbReference type="AlphaFoldDB" id="A0A1D1ZQE5"/>
<dbReference type="EMBL" id="GDKF01009543">
    <property type="protein sequence ID" value="JAT69079.1"/>
    <property type="molecule type" value="Transcribed_RNA"/>
</dbReference>
<evidence type="ECO:0000256" key="1">
    <source>
        <dbReference type="SAM" id="MobiDB-lite"/>
    </source>
</evidence>
<sequence length="140" mass="15045">MPSATSTKKSEAKESKRSAPDSTSKEPVEENEDMPKAQEAGEAKAPRIKGLETFDGKLVPFAAGFENMVRTAPVYRSHRLHAINPTAAVSDDVSYLYTLDSGRVTPASAAADPNYDAEFIRNTTAASKGGLFQSLLQPIK</sequence>
<accession>A0A1D1ZQE5</accession>
<organism evidence="2">
    <name type="scientific">Auxenochlorella protothecoides</name>
    <name type="common">Green microalga</name>
    <name type="synonym">Chlorella protothecoides</name>
    <dbReference type="NCBI Taxonomy" id="3075"/>
    <lineage>
        <taxon>Eukaryota</taxon>
        <taxon>Viridiplantae</taxon>
        <taxon>Chlorophyta</taxon>
        <taxon>core chlorophytes</taxon>
        <taxon>Trebouxiophyceae</taxon>
        <taxon>Chlorellales</taxon>
        <taxon>Chlorellaceae</taxon>
        <taxon>Auxenochlorella</taxon>
    </lineage>
</organism>
<gene>
    <name evidence="2" type="ORF">g.7573</name>
</gene>
<name>A0A1D1ZQE5_AUXPR</name>
<reference evidence="2" key="1">
    <citation type="submission" date="2015-08" db="EMBL/GenBank/DDBJ databases">
        <authorList>
            <person name="Babu N.S."/>
            <person name="Beckwith C.J."/>
            <person name="Beseler K.G."/>
            <person name="Brison A."/>
            <person name="Carone J.V."/>
            <person name="Caskin T.P."/>
            <person name="Diamond M."/>
            <person name="Durham M.E."/>
            <person name="Foxe J.M."/>
            <person name="Go M."/>
            <person name="Henderson B.A."/>
            <person name="Jones I.B."/>
            <person name="McGettigan J.A."/>
            <person name="Micheletti S.J."/>
            <person name="Nasrallah M.E."/>
            <person name="Ortiz D."/>
            <person name="Piller C.R."/>
            <person name="Privatt S.R."/>
            <person name="Schneider S.L."/>
            <person name="Sharp S."/>
            <person name="Smith T.C."/>
            <person name="Stanton J.D."/>
            <person name="Ullery H.E."/>
            <person name="Wilson R.J."/>
            <person name="Serrano M.G."/>
            <person name="Buck G."/>
            <person name="Lee V."/>
            <person name="Wang Y."/>
            <person name="Carvalho R."/>
            <person name="Voegtly L."/>
            <person name="Shi R."/>
            <person name="Duckworth R."/>
            <person name="Johnson A."/>
            <person name="Loviza R."/>
            <person name="Walstead R."/>
            <person name="Shah Z."/>
            <person name="Kiflezghi M."/>
            <person name="Wade K."/>
            <person name="Ball S.L."/>
            <person name="Bradley K.W."/>
            <person name="Asai D.J."/>
            <person name="Bowman C.A."/>
            <person name="Russell D.A."/>
            <person name="Pope W.H."/>
            <person name="Jacobs-Sera D."/>
            <person name="Hendrix R.W."/>
            <person name="Hatfull G.F."/>
        </authorList>
    </citation>
    <scope>NUCLEOTIDE SEQUENCE</scope>
</reference>